<sequence length="149" mass="17037">MVLSTLYKRVLRLSERLEQKMINFMQQALPTSSDRLICAHVHMGSNPTIHDIAVRFHEDNSSVVWKFLARHSKSDKDRVFLMSDSENVLRMGRSQIFGHRMVASGGSINHINRSGSLGTEERCAGLEKVIFDQHVLMQCDVLLISLKWN</sequence>
<accession>A0A3S1C7Q8</accession>
<dbReference type="EMBL" id="RQTK01000176">
    <property type="protein sequence ID" value="RUS85274.1"/>
    <property type="molecule type" value="Genomic_DNA"/>
</dbReference>
<name>A0A3S1C7Q8_ELYCH</name>
<dbReference type="Proteomes" id="UP000271974">
    <property type="component" value="Unassembled WGS sequence"/>
</dbReference>
<organism evidence="1 2">
    <name type="scientific">Elysia chlorotica</name>
    <name type="common">Eastern emerald elysia</name>
    <name type="synonym">Sea slug</name>
    <dbReference type="NCBI Taxonomy" id="188477"/>
    <lineage>
        <taxon>Eukaryota</taxon>
        <taxon>Metazoa</taxon>
        <taxon>Spiralia</taxon>
        <taxon>Lophotrochozoa</taxon>
        <taxon>Mollusca</taxon>
        <taxon>Gastropoda</taxon>
        <taxon>Heterobranchia</taxon>
        <taxon>Euthyneura</taxon>
        <taxon>Panpulmonata</taxon>
        <taxon>Sacoglossa</taxon>
        <taxon>Placobranchoidea</taxon>
        <taxon>Plakobranchidae</taxon>
        <taxon>Elysia</taxon>
    </lineage>
</organism>
<evidence type="ECO:0000313" key="2">
    <source>
        <dbReference type="Proteomes" id="UP000271974"/>
    </source>
</evidence>
<gene>
    <name evidence="1" type="ORF">EGW08_006975</name>
</gene>
<dbReference type="AlphaFoldDB" id="A0A3S1C7Q8"/>
<proteinExistence type="predicted"/>
<comment type="caution">
    <text evidence="1">The sequence shown here is derived from an EMBL/GenBank/DDBJ whole genome shotgun (WGS) entry which is preliminary data.</text>
</comment>
<dbReference type="OrthoDB" id="428346at2759"/>
<evidence type="ECO:0000313" key="1">
    <source>
        <dbReference type="EMBL" id="RUS85274.1"/>
    </source>
</evidence>
<evidence type="ECO:0008006" key="3">
    <source>
        <dbReference type="Google" id="ProtNLM"/>
    </source>
</evidence>
<protein>
    <recommendedName>
        <fullName evidence="3">GT23 domain-containing protein</fullName>
    </recommendedName>
</protein>
<dbReference type="Gene3D" id="3.40.50.11350">
    <property type="match status" value="1"/>
</dbReference>
<reference evidence="1 2" key="1">
    <citation type="submission" date="2019-01" db="EMBL/GenBank/DDBJ databases">
        <title>A draft genome assembly of the solar-powered sea slug Elysia chlorotica.</title>
        <authorList>
            <person name="Cai H."/>
            <person name="Li Q."/>
            <person name="Fang X."/>
            <person name="Li J."/>
            <person name="Curtis N.E."/>
            <person name="Altenburger A."/>
            <person name="Shibata T."/>
            <person name="Feng M."/>
            <person name="Maeda T."/>
            <person name="Schwartz J.A."/>
            <person name="Shigenobu S."/>
            <person name="Lundholm N."/>
            <person name="Nishiyama T."/>
            <person name="Yang H."/>
            <person name="Hasebe M."/>
            <person name="Li S."/>
            <person name="Pierce S.K."/>
            <person name="Wang J."/>
        </authorList>
    </citation>
    <scope>NUCLEOTIDE SEQUENCE [LARGE SCALE GENOMIC DNA]</scope>
    <source>
        <strain evidence="1">EC2010</strain>
        <tissue evidence="1">Whole organism of an adult</tissue>
    </source>
</reference>
<keyword evidence="2" id="KW-1185">Reference proteome</keyword>